<name>A0A2V0NWA6_9CHLO</name>
<dbReference type="EMBL" id="BDRX01000013">
    <property type="protein sequence ID" value="GBF89850.1"/>
    <property type="molecule type" value="Genomic_DNA"/>
</dbReference>
<dbReference type="OrthoDB" id="10258445at2759"/>
<dbReference type="AlphaFoldDB" id="A0A2V0NWA6"/>
<reference evidence="3 4" key="1">
    <citation type="journal article" date="2018" name="Sci. Rep.">
        <title>Raphidocelis subcapitata (=Pseudokirchneriella subcapitata) provides an insight into genome evolution and environmental adaptations in the Sphaeropleales.</title>
        <authorList>
            <person name="Suzuki S."/>
            <person name="Yamaguchi H."/>
            <person name="Nakajima N."/>
            <person name="Kawachi M."/>
        </authorList>
    </citation>
    <scope>NUCLEOTIDE SEQUENCE [LARGE SCALE GENOMIC DNA]</scope>
    <source>
        <strain evidence="3 4">NIES-35</strain>
    </source>
</reference>
<dbReference type="FunCoup" id="A0A2V0NWA6">
    <property type="interactions" value="1387"/>
</dbReference>
<dbReference type="Gene3D" id="3.30.450.70">
    <property type="match status" value="1"/>
</dbReference>
<evidence type="ECO:0000256" key="2">
    <source>
        <dbReference type="ARBA" id="ARBA00024408"/>
    </source>
</evidence>
<dbReference type="Proteomes" id="UP000247498">
    <property type="component" value="Unassembled WGS sequence"/>
</dbReference>
<dbReference type="InterPro" id="IPR011012">
    <property type="entry name" value="Longin-like_dom_sf"/>
</dbReference>
<sequence length="146" mass="16171">MIVCAAVVGAQNNPLYLRTFIPTDDEAKFHCIVHCSLDAVEEKVLLRRAPGEVPELYLGLLYPTEEYRVYGYITNSHTKLIAVLDEFSPREDLLAKALKAMHAAFVDATSCPFYSFGAPLTSRLFAEEVATIVGGYSQAVAQLQQR</sequence>
<comment type="caution">
    <text evidence="3">The sequence shown here is derived from an EMBL/GenBank/DDBJ whole genome shotgun (WGS) entry which is preliminary data.</text>
</comment>
<dbReference type="InterPro" id="IPR044760">
    <property type="entry name" value="TRAPPC2L"/>
</dbReference>
<dbReference type="SUPFAM" id="SSF64356">
    <property type="entry name" value="SNARE-like"/>
    <property type="match status" value="1"/>
</dbReference>
<dbReference type="GO" id="GO:0005737">
    <property type="term" value="C:cytoplasm"/>
    <property type="evidence" value="ECO:0007669"/>
    <property type="project" value="GOC"/>
</dbReference>
<dbReference type="GO" id="GO:0006888">
    <property type="term" value="P:endoplasmic reticulum to Golgi vesicle-mediated transport"/>
    <property type="evidence" value="ECO:0007669"/>
    <property type="project" value="InterPro"/>
</dbReference>
<evidence type="ECO:0000313" key="4">
    <source>
        <dbReference type="Proteomes" id="UP000247498"/>
    </source>
</evidence>
<gene>
    <name evidence="3" type="ORF">Rsub_02554</name>
</gene>
<dbReference type="Pfam" id="PF04628">
    <property type="entry name" value="Sedlin_N"/>
    <property type="match status" value="1"/>
</dbReference>
<comment type="similarity">
    <text evidence="1">Belongs to the TRAPP small subunits family. Sedlin subfamily.</text>
</comment>
<dbReference type="InterPro" id="IPR006722">
    <property type="entry name" value="Sedlin"/>
</dbReference>
<evidence type="ECO:0000313" key="3">
    <source>
        <dbReference type="EMBL" id="GBF89850.1"/>
    </source>
</evidence>
<dbReference type="STRING" id="307507.A0A2V0NWA6"/>
<dbReference type="InParanoid" id="A0A2V0NWA6"/>
<keyword evidence="4" id="KW-1185">Reference proteome</keyword>
<dbReference type="PANTHER" id="PTHR12403">
    <property type="entry name" value="TRAFFICKING PROTEIN PARTICLE COMPLEX SUBUNIT 2"/>
    <property type="match status" value="1"/>
</dbReference>
<protein>
    <recommendedName>
        <fullName evidence="2">Trafficking protein particle complex subunit 2-like protein</fullName>
    </recommendedName>
</protein>
<dbReference type="CDD" id="cd14854">
    <property type="entry name" value="TRAPPC2L"/>
    <property type="match status" value="1"/>
</dbReference>
<proteinExistence type="inferred from homology"/>
<accession>A0A2V0NWA6</accession>
<organism evidence="3 4">
    <name type="scientific">Raphidocelis subcapitata</name>
    <dbReference type="NCBI Taxonomy" id="307507"/>
    <lineage>
        <taxon>Eukaryota</taxon>
        <taxon>Viridiplantae</taxon>
        <taxon>Chlorophyta</taxon>
        <taxon>core chlorophytes</taxon>
        <taxon>Chlorophyceae</taxon>
        <taxon>CS clade</taxon>
        <taxon>Sphaeropleales</taxon>
        <taxon>Selenastraceae</taxon>
        <taxon>Raphidocelis</taxon>
    </lineage>
</organism>
<evidence type="ECO:0000256" key="1">
    <source>
        <dbReference type="ARBA" id="ARBA00006626"/>
    </source>
</evidence>